<dbReference type="InterPro" id="IPR023865">
    <property type="entry name" value="Aliphatic_acid_kinase_CS"/>
</dbReference>
<keyword evidence="5 6" id="KW-0067">ATP-binding</keyword>
<dbReference type="SUPFAM" id="SSF53067">
    <property type="entry name" value="Actin-like ATPase domain"/>
    <property type="match status" value="2"/>
</dbReference>
<dbReference type="PIRSF" id="PIRSF000722">
    <property type="entry name" value="Acetate_prop_kin"/>
    <property type="match status" value="1"/>
</dbReference>
<evidence type="ECO:0000313" key="8">
    <source>
        <dbReference type="EMBL" id="WPF89635.1"/>
    </source>
</evidence>
<evidence type="ECO:0000256" key="4">
    <source>
        <dbReference type="ARBA" id="ARBA00022777"/>
    </source>
</evidence>
<comment type="similarity">
    <text evidence="1 6 7">Belongs to the acetokinase family.</text>
</comment>
<feature type="site" description="Transition state stabilizer" evidence="6">
    <location>
        <position position="247"/>
    </location>
</feature>
<reference evidence="8" key="1">
    <citation type="submission" date="2023-11" db="EMBL/GenBank/DDBJ databases">
        <title>Genome sequence of Cyanobacterium aponinum BCRC AL20115.</title>
        <authorList>
            <person name="Chang H.-Y."/>
            <person name="Lin K.-M."/>
            <person name="Hsueh H.-T."/>
            <person name="Chu H.-A."/>
            <person name="Kuo C.-H."/>
        </authorList>
    </citation>
    <scope>NUCLEOTIDE SEQUENCE</scope>
    <source>
        <strain evidence="8">AL20115</strain>
    </source>
</reference>
<feature type="binding site" evidence="6">
    <location>
        <begin position="289"/>
        <end position="291"/>
    </location>
    <ligand>
        <name>ATP</name>
        <dbReference type="ChEBI" id="CHEBI:30616"/>
    </ligand>
</feature>
<comment type="cofactor">
    <cofactor evidence="6">
        <name>Mg(2+)</name>
        <dbReference type="ChEBI" id="CHEBI:18420"/>
    </cofactor>
    <cofactor evidence="6">
        <name>Mn(2+)</name>
        <dbReference type="ChEBI" id="CHEBI:29035"/>
    </cofactor>
    <text evidence="6">Mg(2+). Can also accept Mn(2+).</text>
</comment>
<dbReference type="InterPro" id="IPR004372">
    <property type="entry name" value="Ac/propionate_kinase"/>
</dbReference>
<evidence type="ECO:0000256" key="2">
    <source>
        <dbReference type="ARBA" id="ARBA00022679"/>
    </source>
</evidence>
<dbReference type="GO" id="GO:0000287">
    <property type="term" value="F:magnesium ion binding"/>
    <property type="evidence" value="ECO:0007669"/>
    <property type="project" value="UniProtKB-UniRule"/>
</dbReference>
<dbReference type="GO" id="GO:0006085">
    <property type="term" value="P:acetyl-CoA biosynthetic process"/>
    <property type="evidence" value="ECO:0007669"/>
    <property type="project" value="UniProtKB-UniRule"/>
</dbReference>
<sequence>MKVLVLNAGSSSQKSCLYDLDSRGKKPNFVSPIWEATIDWTLNLGHTLLKVKSNGQEYSTYLSDHNRLESIKTMLKTMVEGETKVLEHLSDIDVVGHRVVHGGTKYSQATLINSEVKATIEKLIPLAPNHNPAHLEGIESVENILGDIPQVAVFDTAFHTNMPLYAKIYPLNHEFYKRGIQRYGFHGISHEYVSQRTSEILQQPLKNLNLVTCHLGNGCSITAVKNGQSVNTTMGFTPLEGVMMGTRCGSIDPAIVIHLMTEYGYDGEKINHILNKESGLWGMSEISSDLRTILKAKSENNPKAILAIEMYIFRLQEAIASMLPSLGSLDALVFTAGVGENSAFIREKVCQGLGFLGLKLDLEKNSQSLFNENIATADSNSKILIIPTKEDWAIASQCFQLMESKN</sequence>
<dbReference type="Gene3D" id="3.30.420.40">
    <property type="match status" value="2"/>
</dbReference>
<dbReference type="PROSITE" id="PS01075">
    <property type="entry name" value="ACETATE_KINASE_1"/>
    <property type="match status" value="1"/>
</dbReference>
<keyword evidence="2 6" id="KW-0808">Transferase</keyword>
<dbReference type="EC" id="2.7.2.1" evidence="6"/>
<evidence type="ECO:0000256" key="7">
    <source>
        <dbReference type="RuleBase" id="RU003835"/>
    </source>
</evidence>
<proteinExistence type="inferred from homology"/>
<dbReference type="HAMAP" id="MF_00020">
    <property type="entry name" value="Acetate_kinase"/>
    <property type="match status" value="1"/>
</dbReference>
<keyword evidence="3 6" id="KW-0547">Nucleotide-binding</keyword>
<gene>
    <name evidence="6" type="primary">ackA</name>
    <name evidence="8" type="ORF">SAY89_05020</name>
</gene>
<dbReference type="GO" id="GO:0005524">
    <property type="term" value="F:ATP binding"/>
    <property type="evidence" value="ECO:0007669"/>
    <property type="project" value="UniProtKB-KW"/>
</dbReference>
<dbReference type="PRINTS" id="PR00471">
    <property type="entry name" value="ACETATEKNASE"/>
</dbReference>
<dbReference type="PROSITE" id="PS01076">
    <property type="entry name" value="ACETATE_KINASE_2"/>
    <property type="match status" value="1"/>
</dbReference>
<keyword evidence="4 6" id="KW-0418">Kinase</keyword>
<comment type="subunit">
    <text evidence="6">Homodimer.</text>
</comment>
<dbReference type="AlphaFoldDB" id="A0AAF1C669"/>
<feature type="binding site" evidence="6">
    <location>
        <position position="14"/>
    </location>
    <ligand>
        <name>ATP</name>
        <dbReference type="ChEBI" id="CHEBI:30616"/>
    </ligand>
</feature>
<dbReference type="PANTHER" id="PTHR21060:SF15">
    <property type="entry name" value="ACETATE KINASE-RELATED"/>
    <property type="match status" value="1"/>
</dbReference>
<dbReference type="NCBIfam" id="TIGR00016">
    <property type="entry name" value="ackA"/>
    <property type="match status" value="1"/>
</dbReference>
<dbReference type="CDD" id="cd24010">
    <property type="entry name" value="ASKHA_NBD_AcK_PK"/>
    <property type="match status" value="1"/>
</dbReference>
<feature type="binding site" evidence="6">
    <location>
        <begin position="337"/>
        <end position="341"/>
    </location>
    <ligand>
        <name>ATP</name>
        <dbReference type="ChEBI" id="CHEBI:30616"/>
    </ligand>
</feature>
<dbReference type="GO" id="GO:0005737">
    <property type="term" value="C:cytoplasm"/>
    <property type="evidence" value="ECO:0007669"/>
    <property type="project" value="UniProtKB-SubCell"/>
</dbReference>
<comment type="pathway">
    <text evidence="6">Metabolic intermediate biosynthesis; acetyl-CoA biosynthesis; acetyl-CoA from acetate: step 1/2.</text>
</comment>
<keyword evidence="6" id="KW-0479">Metal-binding</keyword>
<evidence type="ECO:0000256" key="5">
    <source>
        <dbReference type="ARBA" id="ARBA00022840"/>
    </source>
</evidence>
<dbReference type="EMBL" id="CP138348">
    <property type="protein sequence ID" value="WPF89635.1"/>
    <property type="molecule type" value="Genomic_DNA"/>
</dbReference>
<comment type="subcellular location">
    <subcellularLocation>
        <location evidence="6">Cytoplasm</location>
    </subcellularLocation>
</comment>
<organism evidence="8">
    <name type="scientific">Cyanobacterium aponinum AL20115</name>
    <dbReference type="NCBI Taxonomy" id="3090662"/>
    <lineage>
        <taxon>Bacteria</taxon>
        <taxon>Bacillati</taxon>
        <taxon>Cyanobacteriota</taxon>
        <taxon>Cyanophyceae</taxon>
        <taxon>Oscillatoriophycideae</taxon>
        <taxon>Chroococcales</taxon>
        <taxon>Geminocystaceae</taxon>
        <taxon>Cyanobacterium</taxon>
    </lineage>
</organism>
<accession>A0AAF1C669</accession>
<keyword evidence="6" id="KW-0963">Cytoplasm</keyword>
<comment type="function">
    <text evidence="6">Catalyzes the formation of acetyl phosphate from acetate and ATP. Can also catalyze the reverse reaction.</text>
</comment>
<feature type="binding site" evidence="6">
    <location>
        <position position="7"/>
    </location>
    <ligand>
        <name>Mg(2+)</name>
        <dbReference type="ChEBI" id="CHEBI:18420"/>
    </ligand>
</feature>
<evidence type="ECO:0000256" key="1">
    <source>
        <dbReference type="ARBA" id="ARBA00008748"/>
    </source>
</evidence>
<feature type="active site" description="Proton donor/acceptor" evidence="6">
    <location>
        <position position="155"/>
    </location>
</feature>
<dbReference type="PANTHER" id="PTHR21060">
    <property type="entry name" value="ACETATE KINASE"/>
    <property type="match status" value="1"/>
</dbReference>
<dbReference type="Pfam" id="PF00871">
    <property type="entry name" value="Acetate_kinase"/>
    <property type="match status" value="1"/>
</dbReference>
<evidence type="ECO:0000256" key="6">
    <source>
        <dbReference type="HAMAP-Rule" id="MF_00020"/>
    </source>
</evidence>
<dbReference type="GO" id="GO:0006083">
    <property type="term" value="P:acetate metabolic process"/>
    <property type="evidence" value="ECO:0007669"/>
    <property type="project" value="TreeGrafter"/>
</dbReference>
<dbReference type="InterPro" id="IPR000890">
    <property type="entry name" value="Aliphatic_acid_kin_short-chain"/>
</dbReference>
<evidence type="ECO:0000256" key="3">
    <source>
        <dbReference type="ARBA" id="ARBA00022741"/>
    </source>
</evidence>
<feature type="site" description="Transition state stabilizer" evidence="6">
    <location>
        <position position="186"/>
    </location>
</feature>
<keyword evidence="6" id="KW-0460">Magnesium</keyword>
<dbReference type="GO" id="GO:0008776">
    <property type="term" value="F:acetate kinase activity"/>
    <property type="evidence" value="ECO:0007669"/>
    <property type="project" value="UniProtKB-UniRule"/>
</dbReference>
<feature type="binding site" evidence="6">
    <location>
        <begin position="214"/>
        <end position="218"/>
    </location>
    <ligand>
        <name>ATP</name>
        <dbReference type="ChEBI" id="CHEBI:30616"/>
    </ligand>
</feature>
<feature type="binding site" evidence="6">
    <location>
        <position position="390"/>
    </location>
    <ligand>
        <name>Mg(2+)</name>
        <dbReference type="ChEBI" id="CHEBI:18420"/>
    </ligand>
</feature>
<dbReference type="InterPro" id="IPR043129">
    <property type="entry name" value="ATPase_NBD"/>
</dbReference>
<name>A0AAF1C669_9CHRO</name>
<protein>
    <recommendedName>
        <fullName evidence="6">Acetate kinase</fullName>
        <ecNumber evidence="6">2.7.2.1</ecNumber>
    </recommendedName>
    <alternativeName>
        <fullName evidence="6">Acetokinase</fullName>
    </alternativeName>
</protein>
<feature type="binding site" evidence="6">
    <location>
        <position position="98"/>
    </location>
    <ligand>
        <name>substrate</name>
    </ligand>
</feature>
<comment type="catalytic activity">
    <reaction evidence="6">
        <text>acetate + ATP = acetyl phosphate + ADP</text>
        <dbReference type="Rhea" id="RHEA:11352"/>
        <dbReference type="ChEBI" id="CHEBI:22191"/>
        <dbReference type="ChEBI" id="CHEBI:30089"/>
        <dbReference type="ChEBI" id="CHEBI:30616"/>
        <dbReference type="ChEBI" id="CHEBI:456216"/>
        <dbReference type="EC" id="2.7.2.1"/>
    </reaction>
</comment>
<dbReference type="RefSeq" id="WP_190361690.1">
    <property type="nucleotide sequence ID" value="NZ_CP138348.1"/>
</dbReference>